<name>A0A7Y3XYD2_CLOCO</name>
<dbReference type="GO" id="GO:0008047">
    <property type="term" value="F:enzyme activator activity"/>
    <property type="evidence" value="ECO:0007669"/>
    <property type="project" value="InterPro"/>
</dbReference>
<dbReference type="CDD" id="cd00518">
    <property type="entry name" value="H2MP"/>
    <property type="match status" value="1"/>
</dbReference>
<comment type="caution">
    <text evidence="5">The sequence shown here is derived from an EMBL/GenBank/DDBJ whole genome shotgun (WGS) entry which is preliminary data.</text>
</comment>
<dbReference type="Proteomes" id="UP000528432">
    <property type="component" value="Unassembled WGS sequence"/>
</dbReference>
<dbReference type="Pfam" id="PF01750">
    <property type="entry name" value="HycI"/>
    <property type="match status" value="1"/>
</dbReference>
<dbReference type="GO" id="GO:0016485">
    <property type="term" value="P:protein processing"/>
    <property type="evidence" value="ECO:0007669"/>
    <property type="project" value="TreeGrafter"/>
</dbReference>
<sequence>MGDDGIALKVLEKIQRDIYKTNSKVEIIFGETDFIYCLNKISNGDKVIIIDAISLGYPLGKVKFIEYKKPTSNLNSQHKNNLMDMIMLYKKNVKFYVIGIQVNDICFRYGISKEINLRIEDICKEVFKKIKMVINNIYLDDSYA</sequence>
<evidence type="ECO:0000313" key="6">
    <source>
        <dbReference type="Proteomes" id="UP000528432"/>
    </source>
</evidence>
<evidence type="ECO:0000256" key="4">
    <source>
        <dbReference type="ARBA" id="ARBA00022801"/>
    </source>
</evidence>
<protein>
    <submittedName>
        <fullName evidence="5">Hydrogenase maturation protease</fullName>
    </submittedName>
</protein>
<dbReference type="InterPro" id="IPR000671">
    <property type="entry name" value="Peptidase_A31"/>
</dbReference>
<organism evidence="5 6">
    <name type="scientific">Clostridium cochlearium</name>
    <dbReference type="NCBI Taxonomy" id="1494"/>
    <lineage>
        <taxon>Bacteria</taxon>
        <taxon>Bacillati</taxon>
        <taxon>Bacillota</taxon>
        <taxon>Clostridia</taxon>
        <taxon>Eubacteriales</taxon>
        <taxon>Clostridiaceae</taxon>
        <taxon>Clostridium</taxon>
    </lineage>
</organism>
<keyword evidence="3" id="KW-0064">Aspartyl protease</keyword>
<dbReference type="GO" id="GO:0004190">
    <property type="term" value="F:aspartic-type endopeptidase activity"/>
    <property type="evidence" value="ECO:0007669"/>
    <property type="project" value="UniProtKB-KW"/>
</dbReference>
<accession>A0A7Y3XYD2</accession>
<keyword evidence="2 5" id="KW-0645">Protease</keyword>
<comment type="similarity">
    <text evidence="1">Belongs to the peptidase A31 family.</text>
</comment>
<reference evidence="5 6" key="1">
    <citation type="submission" date="2020-05" db="EMBL/GenBank/DDBJ databases">
        <title>Draft genome sequence of Clostridium cochlearium strain AGROS13 isolated from a sheep dairy farm in New Zealand.</title>
        <authorList>
            <person name="Gupta T.B."/>
            <person name="Jauregui R."/>
            <person name="Risson A.N."/>
            <person name="Brightwell G."/>
            <person name="Maclean P."/>
        </authorList>
    </citation>
    <scope>NUCLEOTIDE SEQUENCE [LARGE SCALE GENOMIC DNA]</scope>
    <source>
        <strain evidence="5 6">AGROS13</strain>
    </source>
</reference>
<evidence type="ECO:0000256" key="2">
    <source>
        <dbReference type="ARBA" id="ARBA00022670"/>
    </source>
</evidence>
<proteinExistence type="inferred from homology"/>
<dbReference type="PANTHER" id="PTHR30302:SF1">
    <property type="entry name" value="HYDROGENASE 2 MATURATION PROTEASE"/>
    <property type="match status" value="1"/>
</dbReference>
<evidence type="ECO:0000256" key="1">
    <source>
        <dbReference type="ARBA" id="ARBA00006814"/>
    </source>
</evidence>
<dbReference type="NCBIfam" id="TIGR00072">
    <property type="entry name" value="hydrog_prot"/>
    <property type="match status" value="1"/>
</dbReference>
<keyword evidence="4" id="KW-0378">Hydrolase</keyword>
<dbReference type="AlphaFoldDB" id="A0A7Y3XYD2"/>
<dbReference type="EMBL" id="JABFIF010000006">
    <property type="protein sequence ID" value="NOH15697.1"/>
    <property type="molecule type" value="Genomic_DNA"/>
</dbReference>
<dbReference type="InterPro" id="IPR023430">
    <property type="entry name" value="Pept_HybD-like_dom_sf"/>
</dbReference>
<dbReference type="PANTHER" id="PTHR30302">
    <property type="entry name" value="HYDROGENASE 1 MATURATION PROTEASE"/>
    <property type="match status" value="1"/>
</dbReference>
<dbReference type="SUPFAM" id="SSF53163">
    <property type="entry name" value="HybD-like"/>
    <property type="match status" value="1"/>
</dbReference>
<dbReference type="Gene3D" id="3.40.50.1450">
    <property type="entry name" value="HybD-like"/>
    <property type="match status" value="1"/>
</dbReference>
<evidence type="ECO:0000256" key="3">
    <source>
        <dbReference type="ARBA" id="ARBA00022750"/>
    </source>
</evidence>
<gene>
    <name evidence="5" type="ORF">HMJ28_04700</name>
</gene>
<evidence type="ECO:0000313" key="5">
    <source>
        <dbReference type="EMBL" id="NOH15697.1"/>
    </source>
</evidence>